<feature type="non-terminal residue" evidence="7">
    <location>
        <position position="163"/>
    </location>
</feature>
<dbReference type="SUPFAM" id="SSF53335">
    <property type="entry name" value="S-adenosyl-L-methionine-dependent methyltransferases"/>
    <property type="match status" value="1"/>
</dbReference>
<dbReference type="PROSITE" id="PS00092">
    <property type="entry name" value="N6_MTASE"/>
    <property type="match status" value="1"/>
</dbReference>
<dbReference type="InterPro" id="IPR002052">
    <property type="entry name" value="DNA_methylase_N6_adenine_CS"/>
</dbReference>
<gene>
    <name evidence="7" type="ORF">LEA_10022</name>
</gene>
<dbReference type="InterPro" id="IPR029063">
    <property type="entry name" value="SAM-dependent_MTases_sf"/>
</dbReference>
<evidence type="ECO:0000256" key="2">
    <source>
        <dbReference type="ARBA" id="ARBA00022603"/>
    </source>
</evidence>
<comment type="caution">
    <text evidence="7">The sequence shown here is derived from an EMBL/GenBank/DDBJ whole genome shotgun (WGS) entry which is preliminary data.</text>
</comment>
<dbReference type="GO" id="GO:0003676">
    <property type="term" value="F:nucleic acid binding"/>
    <property type="evidence" value="ECO:0007669"/>
    <property type="project" value="InterPro"/>
</dbReference>
<evidence type="ECO:0000256" key="4">
    <source>
        <dbReference type="ARBA" id="ARBA00022691"/>
    </source>
</evidence>
<protein>
    <recommendedName>
        <fullName evidence="1">peptide chain release factor N(5)-glutamine methyltransferase</fullName>
        <ecNumber evidence="1">2.1.1.297</ecNumber>
    </recommendedName>
</protein>
<evidence type="ECO:0000313" key="7">
    <source>
        <dbReference type="EMBL" id="EKC66010.1"/>
    </source>
</evidence>
<dbReference type="GO" id="GO:0032259">
    <property type="term" value="P:methylation"/>
    <property type="evidence" value="ECO:0007669"/>
    <property type="project" value="UniProtKB-KW"/>
</dbReference>
<dbReference type="InterPro" id="IPR050320">
    <property type="entry name" value="N5-glutamine_MTase"/>
</dbReference>
<dbReference type="CDD" id="cd02440">
    <property type="entry name" value="AdoMet_MTases"/>
    <property type="match status" value="1"/>
</dbReference>
<feature type="domain" description="Methyltransferase small" evidence="6">
    <location>
        <begin position="3"/>
        <end position="74"/>
    </location>
</feature>
<dbReference type="InterPro" id="IPR007848">
    <property type="entry name" value="Small_mtfrase_dom"/>
</dbReference>
<dbReference type="PANTHER" id="PTHR18895:SF74">
    <property type="entry name" value="MTRF1L RELEASE FACTOR GLUTAMINE METHYLTRANSFERASE"/>
    <property type="match status" value="1"/>
</dbReference>
<dbReference type="AlphaFoldDB" id="K1TIB8"/>
<keyword evidence="2 7" id="KW-0489">Methyltransferase</keyword>
<evidence type="ECO:0000256" key="1">
    <source>
        <dbReference type="ARBA" id="ARBA00012771"/>
    </source>
</evidence>
<dbReference type="NCBIfam" id="TIGR00536">
    <property type="entry name" value="hemK_fam"/>
    <property type="match status" value="1"/>
</dbReference>
<dbReference type="GO" id="GO:0102559">
    <property type="term" value="F:peptide chain release factor N(5)-glutamine methyltransferase activity"/>
    <property type="evidence" value="ECO:0007669"/>
    <property type="project" value="UniProtKB-EC"/>
</dbReference>
<evidence type="ECO:0000256" key="3">
    <source>
        <dbReference type="ARBA" id="ARBA00022679"/>
    </source>
</evidence>
<dbReference type="EMBL" id="AJWY01006735">
    <property type="protein sequence ID" value="EKC66010.1"/>
    <property type="molecule type" value="Genomic_DNA"/>
</dbReference>
<keyword evidence="3 7" id="KW-0808">Transferase</keyword>
<accession>K1TIB8</accession>
<evidence type="ECO:0000259" key="6">
    <source>
        <dbReference type="Pfam" id="PF05175"/>
    </source>
</evidence>
<evidence type="ECO:0000256" key="5">
    <source>
        <dbReference type="ARBA" id="ARBA00048391"/>
    </source>
</evidence>
<comment type="catalytic activity">
    <reaction evidence="5">
        <text>L-glutaminyl-[peptide chain release factor] + S-adenosyl-L-methionine = N(5)-methyl-L-glutaminyl-[peptide chain release factor] + S-adenosyl-L-homocysteine + H(+)</text>
        <dbReference type="Rhea" id="RHEA:42896"/>
        <dbReference type="Rhea" id="RHEA-COMP:10271"/>
        <dbReference type="Rhea" id="RHEA-COMP:10272"/>
        <dbReference type="ChEBI" id="CHEBI:15378"/>
        <dbReference type="ChEBI" id="CHEBI:30011"/>
        <dbReference type="ChEBI" id="CHEBI:57856"/>
        <dbReference type="ChEBI" id="CHEBI:59789"/>
        <dbReference type="ChEBI" id="CHEBI:61891"/>
        <dbReference type="EC" id="2.1.1.297"/>
    </reaction>
</comment>
<dbReference type="Gene3D" id="3.40.50.150">
    <property type="entry name" value="Vaccinia Virus protein VP39"/>
    <property type="match status" value="1"/>
</dbReference>
<dbReference type="EC" id="2.1.1.297" evidence="1"/>
<reference evidence="7" key="1">
    <citation type="journal article" date="2013" name="Environ. Microbiol.">
        <title>Microbiota from the distal guts of lean and obese adolescents exhibit partial functional redundancy besides clear differences in community structure.</title>
        <authorList>
            <person name="Ferrer M."/>
            <person name="Ruiz A."/>
            <person name="Lanza F."/>
            <person name="Haange S.B."/>
            <person name="Oberbach A."/>
            <person name="Till H."/>
            <person name="Bargiela R."/>
            <person name="Campoy C."/>
            <person name="Segura M.T."/>
            <person name="Richter M."/>
            <person name="von Bergen M."/>
            <person name="Seifert J."/>
            <person name="Suarez A."/>
        </authorList>
    </citation>
    <scope>NUCLEOTIDE SEQUENCE</scope>
</reference>
<dbReference type="PANTHER" id="PTHR18895">
    <property type="entry name" value="HEMK METHYLTRANSFERASE"/>
    <property type="match status" value="1"/>
</dbReference>
<name>K1TIB8_9ZZZZ</name>
<keyword evidence="4" id="KW-0949">S-adenosyl-L-methionine</keyword>
<sequence>MCTGSGAIAVSLENFLGDKAEVFASDISTKALDVAKNNNEKNNTNVRFIESNLFENIQEQKFNIIVSNPPYIRSNVINNLPKQVQNEPHLALDGGEDGLKFYKKIIEQACNYIENGYLILEIGYDQKEDVENLLKENKNYSEIKTIQDLSGNDRCVIAKVGKI</sequence>
<organism evidence="7">
    <name type="scientific">human gut metagenome</name>
    <dbReference type="NCBI Taxonomy" id="408170"/>
    <lineage>
        <taxon>unclassified sequences</taxon>
        <taxon>metagenomes</taxon>
        <taxon>organismal metagenomes</taxon>
    </lineage>
</organism>
<dbReference type="InterPro" id="IPR004556">
    <property type="entry name" value="HemK-like"/>
</dbReference>
<dbReference type="Pfam" id="PF05175">
    <property type="entry name" value="MTS"/>
    <property type="match status" value="1"/>
</dbReference>
<proteinExistence type="predicted"/>